<protein>
    <submittedName>
        <fullName evidence="1">Uncharacterized protein</fullName>
    </submittedName>
</protein>
<keyword evidence="2" id="KW-1185">Reference proteome</keyword>
<proteinExistence type="predicted"/>
<dbReference type="EMBL" id="JNGW01000121">
    <property type="protein sequence ID" value="KDR51136.1"/>
    <property type="molecule type" value="Genomic_DNA"/>
</dbReference>
<dbReference type="eggNOG" id="COG4641">
    <property type="taxonomic scope" value="Bacteria"/>
</dbReference>
<organism evidence="1 2">
    <name type="scientific">Hoylesella loescheii DSM 19665 = JCM 12249 = ATCC 15930</name>
    <dbReference type="NCBI Taxonomy" id="1122985"/>
    <lineage>
        <taxon>Bacteria</taxon>
        <taxon>Pseudomonadati</taxon>
        <taxon>Bacteroidota</taxon>
        <taxon>Bacteroidia</taxon>
        <taxon>Bacteroidales</taxon>
        <taxon>Prevotellaceae</taxon>
        <taxon>Hoylesella</taxon>
    </lineage>
</organism>
<accession>A0A069QMU7</accession>
<dbReference type="HOGENOM" id="CLU_066435_0_0_10"/>
<evidence type="ECO:0000313" key="2">
    <source>
        <dbReference type="Proteomes" id="UP000027442"/>
    </source>
</evidence>
<dbReference type="Proteomes" id="UP000027442">
    <property type="component" value="Unassembled WGS sequence"/>
</dbReference>
<dbReference type="RefSeq" id="WP_018967172.1">
    <property type="nucleotide sequence ID" value="NZ_KB899213.1"/>
</dbReference>
<dbReference type="PATRIC" id="fig|1122985.7.peg.2943"/>
<dbReference type="AlphaFoldDB" id="A0A069QMU7"/>
<name>A0A069QMU7_HOYLO</name>
<evidence type="ECO:0000313" key="1">
    <source>
        <dbReference type="EMBL" id="KDR51136.1"/>
    </source>
</evidence>
<comment type="caution">
    <text evidence="1">The sequence shown here is derived from an EMBL/GenBank/DDBJ whole genome shotgun (WGS) entry which is preliminary data.</text>
</comment>
<sequence length="341" mass="39975">MTNRDKKIMLIMPPDFDVYMAVERNLQYVGFRQVVVLAPRFKCTFKVKLLNFVQKRILGNKKYKKRLVAAFYAAAIDKAVRNMPEKSVDYAIVIRPDKIRIDTIRRLNEVACKVVGYQWDGLDRFPKVFEVIPLFERFFVFDPNDVPKYKAQFPNLLSCTNFYFDFPIPGIEVNAKEVMYAGVYFDNRVDSLMNLINELEKYGFDFNVRLFWGRRNTPPELPHITFSTRGTSFLKYLESVQKAGLLIDIKACEHDGLSFRVFEAIKYSKKLITDNASVKRYDFYRPENIFVVENGCFDGLSEFLTTPNTPLREEIIQKYSFTNWLRYALDIPPYQATDSKI</sequence>
<gene>
    <name evidence="1" type="ORF">HMPREF1991_02848</name>
</gene>
<reference evidence="1 2" key="1">
    <citation type="submission" date="2013-08" db="EMBL/GenBank/DDBJ databases">
        <authorList>
            <person name="Weinstock G."/>
            <person name="Sodergren E."/>
            <person name="Wylie T."/>
            <person name="Fulton L."/>
            <person name="Fulton R."/>
            <person name="Fronick C."/>
            <person name="O'Laughlin M."/>
            <person name="Godfrey J."/>
            <person name="Miner T."/>
            <person name="Herter B."/>
            <person name="Appelbaum E."/>
            <person name="Cordes M."/>
            <person name="Lek S."/>
            <person name="Wollam A."/>
            <person name="Pepin K.H."/>
            <person name="Palsikar V.B."/>
            <person name="Mitreva M."/>
            <person name="Wilson R.K."/>
        </authorList>
    </citation>
    <scope>NUCLEOTIDE SEQUENCE [LARGE SCALE GENOMIC DNA]</scope>
    <source>
        <strain evidence="1 2">ATCC 15930</strain>
    </source>
</reference>